<keyword evidence="2 5" id="KW-0489">Methyltransferase</keyword>
<dbReference type="InterPro" id="IPR023475">
    <property type="entry name" value="CbiT"/>
</dbReference>
<reference evidence="6 7" key="2">
    <citation type="journal article" date="2014" name="Int. J. Syst. Evol. Microbiol.">
        <title>Methanobacterium paludis sp. nov. and a novel strain of Methanobacterium lacus isolated from northern peatlands.</title>
        <authorList>
            <person name="Cadillo-Quiroz H."/>
            <person name="Brauer S.L."/>
            <person name="Goodson N."/>
            <person name="Yavitt J.B."/>
            <person name="Zinder S.H."/>
        </authorList>
    </citation>
    <scope>NUCLEOTIDE SEQUENCE [LARGE SCALE GENOMIC DNA]</scope>
    <source>
        <strain evidence="6 7">AL-21</strain>
    </source>
</reference>
<name>F0TC84_METLA</name>
<dbReference type="KEGG" id="mel:Metbo_0988"/>
<dbReference type="InterPro" id="IPR014008">
    <property type="entry name" value="Cbl_synth_MTase_CbiT"/>
</dbReference>
<dbReference type="STRING" id="877455.Metbo_0988"/>
<keyword evidence="7" id="KW-1185">Reference proteome</keyword>
<dbReference type="NCBIfam" id="TIGR02469">
    <property type="entry name" value="CbiT"/>
    <property type="match status" value="1"/>
</dbReference>
<keyword evidence="1 5" id="KW-0169">Cobalamin biosynthesis</keyword>
<evidence type="ECO:0000256" key="1">
    <source>
        <dbReference type="ARBA" id="ARBA00022573"/>
    </source>
</evidence>
<dbReference type="GO" id="GO:0019251">
    <property type="term" value="P:anaerobic cobalamin biosynthetic process"/>
    <property type="evidence" value="ECO:0007669"/>
    <property type="project" value="UniProtKB-UniRule"/>
</dbReference>
<evidence type="ECO:0000256" key="4">
    <source>
        <dbReference type="ARBA" id="ARBA00022691"/>
    </source>
</evidence>
<comment type="catalytic activity">
    <reaction evidence="5">
        <text>Co-precorrin-6B + S-adenosyl-L-methionine = Co-precorrin-7 + S-adenosyl-L-homocysteine + CO2</text>
        <dbReference type="Rhea" id="RHEA:36067"/>
        <dbReference type="ChEBI" id="CHEBI:16526"/>
        <dbReference type="ChEBI" id="CHEBI:57856"/>
        <dbReference type="ChEBI" id="CHEBI:59789"/>
        <dbReference type="ChEBI" id="CHEBI:70791"/>
        <dbReference type="ChEBI" id="CHEBI:72780"/>
        <dbReference type="EC" id="2.1.1.196"/>
    </reaction>
</comment>
<dbReference type="Proteomes" id="UP000007490">
    <property type="component" value="Chromosome"/>
</dbReference>
<dbReference type="CDD" id="cd02440">
    <property type="entry name" value="AdoMet_MTases"/>
    <property type="match status" value="1"/>
</dbReference>
<organism evidence="6 7">
    <name type="scientific">Methanobacterium lacus (strain AL-21)</name>
    <dbReference type="NCBI Taxonomy" id="877455"/>
    <lineage>
        <taxon>Archaea</taxon>
        <taxon>Methanobacteriati</taxon>
        <taxon>Methanobacteriota</taxon>
        <taxon>Methanomada group</taxon>
        <taxon>Methanobacteria</taxon>
        <taxon>Methanobacteriales</taxon>
        <taxon>Methanobacteriaceae</taxon>
        <taxon>Methanobacterium</taxon>
    </lineage>
</organism>
<dbReference type="UniPathway" id="UPA00148">
    <property type="reaction ID" value="UER00229"/>
</dbReference>
<feature type="binding site" evidence="5">
    <location>
        <begin position="41"/>
        <end position="45"/>
    </location>
    <ligand>
        <name>S-adenosyl-L-methionine</name>
        <dbReference type="ChEBI" id="CHEBI:59789"/>
    </ligand>
</feature>
<dbReference type="GeneID" id="10277437"/>
<feature type="binding site" evidence="5">
    <location>
        <position position="17"/>
    </location>
    <ligand>
        <name>S-adenosyl-L-methionine</name>
        <dbReference type="ChEBI" id="CHEBI:59789"/>
    </ligand>
</feature>
<proteinExistence type="inferred from homology"/>
<evidence type="ECO:0000256" key="3">
    <source>
        <dbReference type="ARBA" id="ARBA00022679"/>
    </source>
</evidence>
<keyword evidence="4 5" id="KW-0949">S-adenosyl-L-methionine</keyword>
<dbReference type="SUPFAM" id="SSF53335">
    <property type="entry name" value="S-adenosyl-L-methionine-dependent methyltransferases"/>
    <property type="match status" value="1"/>
</dbReference>
<dbReference type="GO" id="GO:0032259">
    <property type="term" value="P:methylation"/>
    <property type="evidence" value="ECO:0007669"/>
    <property type="project" value="UniProtKB-KW"/>
</dbReference>
<evidence type="ECO:0000256" key="5">
    <source>
        <dbReference type="HAMAP-Rule" id="MF_00786"/>
    </source>
</evidence>
<evidence type="ECO:0000313" key="7">
    <source>
        <dbReference type="Proteomes" id="UP000007490"/>
    </source>
</evidence>
<sequence>MIKDSDFIKNPKVPGPTKEEIRCILLCKSEVSEEDVVVDIGCGTGGLTVEFAKKAKKVYSIDLNPLATQTTQENVNKHQVKNKVEVIQADGLEALEDLEEFDVLMIGGSSGKLPQLIKKGYKKLNKNGRILVTSILLETATEAISTFKELSLKSEVVNIMISKGTPGQRGTMMYSNNPITVVITEKL</sequence>
<dbReference type="EMBL" id="CP002551">
    <property type="protein sequence ID" value="ADZ09235.1"/>
    <property type="molecule type" value="Genomic_DNA"/>
</dbReference>
<dbReference type="HOGENOM" id="CLU_094143_0_0_2"/>
<feature type="binding site" evidence="5">
    <location>
        <position position="91"/>
    </location>
    <ligand>
        <name>S-adenosyl-L-methionine</name>
        <dbReference type="ChEBI" id="CHEBI:59789"/>
    </ligand>
</feature>
<dbReference type="PANTHER" id="PTHR43182:SF1">
    <property type="entry name" value="COBALT-PRECORRIN-7 C(5)-METHYLTRANSFERASE"/>
    <property type="match status" value="1"/>
</dbReference>
<keyword evidence="3 5" id="KW-0808">Transferase</keyword>
<protein>
    <recommendedName>
        <fullName evidence="5">Probable cobalt-precorrin-6B C(15)-methyltransferase (decarboxylating)</fullName>
        <ecNumber evidence="5">2.1.1.196</ecNumber>
    </recommendedName>
</protein>
<dbReference type="eggNOG" id="arCOG00977">
    <property type="taxonomic scope" value="Archaea"/>
</dbReference>
<dbReference type="PANTHER" id="PTHR43182">
    <property type="entry name" value="COBALT-PRECORRIN-6B C(15)-METHYLTRANSFERASE (DECARBOXYLATING)"/>
    <property type="match status" value="1"/>
</dbReference>
<gene>
    <name evidence="5" type="primary">cbiT</name>
    <name evidence="6" type="ordered locus">Metbo_0988</name>
</gene>
<dbReference type="Pfam" id="PF06325">
    <property type="entry name" value="PrmA"/>
    <property type="match status" value="1"/>
</dbReference>
<evidence type="ECO:0000256" key="2">
    <source>
        <dbReference type="ARBA" id="ARBA00022603"/>
    </source>
</evidence>
<dbReference type="GO" id="GO:0008276">
    <property type="term" value="F:protein methyltransferase activity"/>
    <property type="evidence" value="ECO:0007669"/>
    <property type="project" value="InterPro"/>
</dbReference>
<accession>F0TC84</accession>
<evidence type="ECO:0000313" key="6">
    <source>
        <dbReference type="EMBL" id="ADZ09235.1"/>
    </source>
</evidence>
<comment type="pathway">
    <text evidence="5">Cofactor biosynthesis; adenosylcobalamin biosynthesis; cob(II)yrinate a,c-diamide from sirohydrochlorin (anaerobic route): step 8/10.</text>
</comment>
<dbReference type="InterPro" id="IPR029063">
    <property type="entry name" value="SAM-dependent_MTases_sf"/>
</dbReference>
<dbReference type="OrthoDB" id="6027at2157"/>
<dbReference type="InterPro" id="IPR050714">
    <property type="entry name" value="Cobalamin_biosynth_MTase"/>
</dbReference>
<dbReference type="HAMAP" id="MF_00786">
    <property type="entry name" value="CbiT"/>
    <property type="match status" value="1"/>
</dbReference>
<dbReference type="EC" id="2.1.1.196" evidence="5"/>
<feature type="binding site" evidence="5">
    <location>
        <position position="62"/>
    </location>
    <ligand>
        <name>S-adenosyl-L-methionine</name>
        <dbReference type="ChEBI" id="CHEBI:59789"/>
    </ligand>
</feature>
<dbReference type="Gene3D" id="3.40.50.150">
    <property type="entry name" value="Vaccinia Virus protein VP39"/>
    <property type="match status" value="1"/>
</dbReference>
<comment type="function">
    <text evidence="5">Catalyzes the methylation of C-15 in cobalt-precorrin-6B followed by the decarboxylation of C-12 to form cobalt-precorrin-7.</text>
</comment>
<dbReference type="RefSeq" id="WP_013644586.1">
    <property type="nucleotide sequence ID" value="NC_015216.1"/>
</dbReference>
<reference evidence="7" key="1">
    <citation type="submission" date="2011-02" db="EMBL/GenBank/DDBJ databases">
        <title>Complete sequence of Methanobacterium sp. AL-21.</title>
        <authorList>
            <consortium name="US DOE Joint Genome Institute"/>
            <person name="Lucas S."/>
            <person name="Copeland A."/>
            <person name="Lapidus A."/>
            <person name="Cheng J.-F."/>
            <person name="Goodwin L."/>
            <person name="Pitluck S."/>
            <person name="Chertkov O."/>
            <person name="Detter J.C."/>
            <person name="Han C."/>
            <person name="Tapia R."/>
            <person name="Land M."/>
            <person name="Hauser L."/>
            <person name="Kyrpides N."/>
            <person name="Ivanova N."/>
            <person name="Mikhailova N."/>
            <person name="Pagani I."/>
            <person name="Cadillo-Quiroz H."/>
            <person name="Imachi H."/>
            <person name="Zinder S."/>
            <person name="Liu W."/>
            <person name="Woyke T."/>
        </authorList>
    </citation>
    <scope>NUCLEOTIDE SEQUENCE [LARGE SCALE GENOMIC DNA]</scope>
    <source>
        <strain evidence="7">AL-21</strain>
    </source>
</reference>
<comment type="similarity">
    <text evidence="5">Belongs to the methyltransferase superfamily. Archaeal-type CbiT family.</text>
</comment>
<dbReference type="GO" id="GO:0043776">
    <property type="term" value="F:cobalt-precorrin-6B C5-methyltransferase activity"/>
    <property type="evidence" value="ECO:0007669"/>
    <property type="project" value="RHEA"/>
</dbReference>
<dbReference type="AlphaFoldDB" id="F0TC84"/>